<dbReference type="PANTHER" id="PTHR38032">
    <property type="entry name" value="POLYMERASE-RELATED"/>
    <property type="match status" value="1"/>
</dbReference>
<evidence type="ECO:0000313" key="4">
    <source>
        <dbReference type="Proteomes" id="UP000075737"/>
    </source>
</evidence>
<dbReference type="STRING" id="520767.ATZ99_12290"/>
<dbReference type="Pfam" id="PF20250">
    <property type="entry name" value="FapA_N"/>
    <property type="match status" value="1"/>
</dbReference>
<dbReference type="AlphaFoldDB" id="A0A162MJ81"/>
<name>A0A162MJ81_9FIRM</name>
<organism evidence="3 4">
    <name type="scientific">Thermovenabulum gondwanense</name>
    <dbReference type="NCBI Taxonomy" id="520767"/>
    <lineage>
        <taxon>Bacteria</taxon>
        <taxon>Bacillati</taxon>
        <taxon>Bacillota</taxon>
        <taxon>Clostridia</taxon>
        <taxon>Thermosediminibacterales</taxon>
        <taxon>Thermosediminibacteraceae</taxon>
        <taxon>Thermovenabulum</taxon>
    </lineage>
</organism>
<comment type="caution">
    <text evidence="3">The sequence shown here is derived from an EMBL/GenBank/DDBJ whole genome shotgun (WGS) entry which is preliminary data.</text>
</comment>
<evidence type="ECO:0000313" key="3">
    <source>
        <dbReference type="EMBL" id="KYO66347.1"/>
    </source>
</evidence>
<dbReference type="InterPro" id="IPR046865">
    <property type="entry name" value="FapA_b_solenoid"/>
</dbReference>
<dbReference type="Pfam" id="PF03961">
    <property type="entry name" value="FapA"/>
    <property type="match status" value="1"/>
</dbReference>
<accession>A0A162MJ81</accession>
<feature type="coiled-coil region" evidence="1">
    <location>
        <begin position="391"/>
        <end position="418"/>
    </location>
</feature>
<dbReference type="InterPro" id="IPR046866">
    <property type="entry name" value="FapA_N"/>
</dbReference>
<keyword evidence="1" id="KW-0175">Coiled coil</keyword>
<dbReference type="OrthoDB" id="9816426at2"/>
<dbReference type="PANTHER" id="PTHR38032:SF1">
    <property type="entry name" value="RNA-BINDING PROTEIN KHPB N-TERMINAL DOMAIN-CONTAINING PROTEIN"/>
    <property type="match status" value="1"/>
</dbReference>
<dbReference type="InterPro" id="IPR005646">
    <property type="entry name" value="FapA"/>
</dbReference>
<evidence type="ECO:0000259" key="2">
    <source>
        <dbReference type="Pfam" id="PF20250"/>
    </source>
</evidence>
<dbReference type="EMBL" id="LOHZ01000028">
    <property type="protein sequence ID" value="KYO66347.1"/>
    <property type="molecule type" value="Genomic_DNA"/>
</dbReference>
<evidence type="ECO:0000256" key="1">
    <source>
        <dbReference type="SAM" id="Coils"/>
    </source>
</evidence>
<dbReference type="Proteomes" id="UP000075737">
    <property type="component" value="Unassembled WGS sequence"/>
</dbReference>
<protein>
    <recommendedName>
        <fullName evidence="2">Flagellar Assembly Protein A N-terminal region domain-containing protein</fullName>
    </recommendedName>
</protein>
<keyword evidence="4" id="KW-1185">Reference proteome</keyword>
<reference evidence="3 4" key="1">
    <citation type="submission" date="2015-12" db="EMBL/GenBank/DDBJ databases">
        <title>Draft genome of Thermovenabulum gondwanense isolated from a red thermophilic microbial mat colonisisng an outflow channel of a bore well.</title>
        <authorList>
            <person name="Patel B.K."/>
        </authorList>
    </citation>
    <scope>NUCLEOTIDE SEQUENCE [LARGE SCALE GENOMIC DNA]</scope>
    <source>
        <strain evidence="3 4">R270</strain>
    </source>
</reference>
<proteinExistence type="predicted"/>
<sequence length="463" mass="51232">MADNEKNFKIDVRITQDEMSAYIIIISKEEEVALNVEDVLNALKEKGVIYGIDISAVERAVKERIFNTEVQVAKGKEPVPGKNGDVKFYFDLKREFKPKISEDGRVDFHDLGYITNVLKGQLLAEKIPPTRGIPGYTVKGRIIPAKDGKEPKLFPGKNVIFSEDRNKLFSLIDGSPVFHDGKLSVNPVFEIKGDIGPKTGNIDFLGSLKIYGNVLTGYRVKAQGDIEIEGYVEGAQIHSEGRVLIKGGVKGGGKGIIKALSDVTIKFIENGYIETKGNIYITDSAMHSVLIAGGRIEITGKKGLLVGGRISAYEGIVARIIGSPFATITEIEVGVNPFLNIRLQEAINKIKNTEYELAKVERAILLFEAMKDSGKISQENYSALEKLYKTRDSLKQGLSDIDEEKKILEEEVKKVSSARIVTKETVYPGVCIKIGNGILRVKDNMERVVFYNKEGSILIEKYI</sequence>
<gene>
    <name evidence="3" type="ORF">ATZ99_12290</name>
</gene>
<dbReference type="RefSeq" id="WP_068748363.1">
    <property type="nucleotide sequence ID" value="NZ_LOHZ01000028.1"/>
</dbReference>
<feature type="domain" description="Flagellar Assembly Protein A N-terminal region" evidence="2">
    <location>
        <begin position="10"/>
        <end position="180"/>
    </location>
</feature>